<keyword evidence="4" id="KW-1185">Reference proteome</keyword>
<evidence type="ECO:0000256" key="2">
    <source>
        <dbReference type="SAM" id="SignalP"/>
    </source>
</evidence>
<keyword evidence="2" id="KW-0732">Signal</keyword>
<proteinExistence type="predicted"/>
<evidence type="ECO:0000256" key="1">
    <source>
        <dbReference type="SAM" id="MobiDB-lite"/>
    </source>
</evidence>
<comment type="caution">
    <text evidence="3">The sequence shown here is derived from an EMBL/GenBank/DDBJ whole genome shotgun (WGS) entry which is preliminary data.</text>
</comment>
<evidence type="ECO:0000313" key="3">
    <source>
        <dbReference type="EMBL" id="PTU73746.1"/>
    </source>
</evidence>
<name>A0A2T5P7N8_9PSED</name>
<dbReference type="EMBL" id="QASN01000020">
    <property type="protein sequence ID" value="PTU73746.1"/>
    <property type="molecule type" value="Genomic_DNA"/>
</dbReference>
<accession>A0A2T5P7N8</accession>
<dbReference type="RefSeq" id="WP_108108190.1">
    <property type="nucleotide sequence ID" value="NZ_QASN01000020.1"/>
</dbReference>
<feature type="signal peptide" evidence="2">
    <location>
        <begin position="1"/>
        <end position="18"/>
    </location>
</feature>
<feature type="compositionally biased region" description="Pro residues" evidence="1">
    <location>
        <begin position="34"/>
        <end position="46"/>
    </location>
</feature>
<feature type="region of interest" description="Disordered" evidence="1">
    <location>
        <begin position="21"/>
        <end position="93"/>
    </location>
</feature>
<dbReference type="Proteomes" id="UP000244064">
    <property type="component" value="Unassembled WGS sequence"/>
</dbReference>
<gene>
    <name evidence="3" type="ORF">DBO85_15695</name>
</gene>
<protein>
    <submittedName>
        <fullName evidence="3">Uncharacterized protein</fullName>
    </submittedName>
</protein>
<reference evidence="3 4" key="1">
    <citation type="submission" date="2018-04" db="EMBL/GenBank/DDBJ databases">
        <title>Pseudomonas sp. nov., isolated from mangrove soil.</title>
        <authorList>
            <person name="Chen C."/>
        </authorList>
    </citation>
    <scope>NUCLEOTIDE SEQUENCE [LARGE SCALE GENOMIC DNA]</scope>
    <source>
        <strain evidence="3 4">TC-11</strain>
    </source>
</reference>
<sequence length="93" mass="9684">MKTLFALLLLCTTSLALALDNAAGSPGTATPQPYGNPPIRPLPVPATGPSQSPPLLQKLPPAPSNVPAPRLPQLERQERGQQPSAEEERGSGN</sequence>
<feature type="compositionally biased region" description="Pro residues" evidence="1">
    <location>
        <begin position="60"/>
        <end position="70"/>
    </location>
</feature>
<feature type="compositionally biased region" description="Low complexity" evidence="1">
    <location>
        <begin position="49"/>
        <end position="59"/>
    </location>
</feature>
<dbReference type="AlphaFoldDB" id="A0A2T5P7N8"/>
<feature type="chain" id="PRO_5015446192" evidence="2">
    <location>
        <begin position="19"/>
        <end position="93"/>
    </location>
</feature>
<organism evidence="3 4">
    <name type="scientific">Pseudomonas mangrovi</name>
    <dbReference type="NCBI Taxonomy" id="2161748"/>
    <lineage>
        <taxon>Bacteria</taxon>
        <taxon>Pseudomonadati</taxon>
        <taxon>Pseudomonadota</taxon>
        <taxon>Gammaproteobacteria</taxon>
        <taxon>Pseudomonadales</taxon>
        <taxon>Pseudomonadaceae</taxon>
        <taxon>Pseudomonas</taxon>
    </lineage>
</organism>
<evidence type="ECO:0000313" key="4">
    <source>
        <dbReference type="Proteomes" id="UP000244064"/>
    </source>
</evidence>